<name>A0A7G7BF01_9ACTN</name>
<dbReference type="InterPro" id="IPR030934">
    <property type="entry name" value="Intein_C"/>
</dbReference>
<feature type="compositionally biased region" description="Basic and acidic residues" evidence="1">
    <location>
        <begin position="197"/>
        <end position="211"/>
    </location>
</feature>
<evidence type="ECO:0000313" key="3">
    <source>
        <dbReference type="EMBL" id="QNE73916.1"/>
    </source>
</evidence>
<proteinExistence type="predicted"/>
<dbReference type="InterPro" id="IPR036844">
    <property type="entry name" value="Hint_dom_sf"/>
</dbReference>
<evidence type="ECO:0000313" key="4">
    <source>
        <dbReference type="Proteomes" id="UP000515307"/>
    </source>
</evidence>
<keyword evidence="4" id="KW-1185">Reference proteome</keyword>
<dbReference type="KEGG" id="sfiy:F0344_04245"/>
<dbReference type="Proteomes" id="UP000515307">
    <property type="component" value="Chromosome"/>
</dbReference>
<dbReference type="PROSITE" id="PS50818">
    <property type="entry name" value="INTEIN_C_TER"/>
    <property type="match status" value="1"/>
</dbReference>
<reference evidence="4" key="1">
    <citation type="submission" date="2019-10" db="EMBL/GenBank/DDBJ databases">
        <title>Antimicrobial potential of Antarctic Bacteria.</title>
        <authorList>
            <person name="Benaud N."/>
            <person name="Edwards R.J."/>
            <person name="Ferrari B.C."/>
        </authorList>
    </citation>
    <scope>NUCLEOTIDE SEQUENCE [LARGE SCALE GENOMIC DNA]</scope>
    <source>
        <strain evidence="4">NBSH44</strain>
    </source>
</reference>
<evidence type="ECO:0000256" key="1">
    <source>
        <dbReference type="SAM" id="MobiDB-lite"/>
    </source>
</evidence>
<dbReference type="NCBIfam" id="TIGR01443">
    <property type="entry name" value="intein_Cterm"/>
    <property type="match status" value="1"/>
</dbReference>
<accession>A0A7G7BF01</accession>
<dbReference type="CDD" id="cd00081">
    <property type="entry name" value="Hint"/>
    <property type="match status" value="1"/>
</dbReference>
<feature type="domain" description="Hint" evidence="2">
    <location>
        <begin position="161"/>
        <end position="267"/>
    </location>
</feature>
<dbReference type="SMART" id="SM00306">
    <property type="entry name" value="HintN"/>
    <property type="match status" value="1"/>
</dbReference>
<gene>
    <name evidence="3" type="ORF">F0344_04245</name>
</gene>
<dbReference type="InterPro" id="IPR003587">
    <property type="entry name" value="Hint_dom_N"/>
</dbReference>
<dbReference type="RefSeq" id="WP_185297484.1">
    <property type="nucleotide sequence ID" value="NZ_CP045702.1"/>
</dbReference>
<feature type="region of interest" description="Disordered" evidence="1">
    <location>
        <begin position="182"/>
        <end position="211"/>
    </location>
</feature>
<dbReference type="AlphaFoldDB" id="A0A7G7BF01"/>
<sequence length="415" mass="44035">MNADDSSAYLDTVSSFEYDPQDRIRKVTKTGDGAGTESYQYDANSNVVNQTVGGLTTSSTGEVADGANAIWYAAEGNWVDAGLSAAGMIPFAGSAVTGARLASKTVNAVDAISDSAKAADNVADTAKAADTATDTAKAAPAAPAAPKDAPAATPQAAPSCRNSFVPGTKVVMADGSTKNIEDLDVGEQVLATDPETGDTRAREVTDTRNHKSDKHLTTLTVDPDGKDGQAKPGTITSTSAHLFWLPDAGKWIKAQQLKPGMWLQTSMGTWTQITAVDDSHRSERVHNLTVAGVHTYYAMAGATPILVHNCGTGAVSNKVMDEHVLPRHDASHADSWKWAEKSKFEDWVTPDHIRNWSKLAMRKPMDNMNLGTGSAHRHVLNIRSSHPIGYDADGNDLFSVAVWVRNGAVESVHPN</sequence>
<feature type="compositionally biased region" description="Low complexity" evidence="1">
    <location>
        <begin position="137"/>
        <end position="157"/>
    </location>
</feature>
<organism evidence="3 4">
    <name type="scientific">Streptomyces finlayi</name>
    <dbReference type="NCBI Taxonomy" id="67296"/>
    <lineage>
        <taxon>Bacteria</taxon>
        <taxon>Bacillati</taxon>
        <taxon>Actinomycetota</taxon>
        <taxon>Actinomycetes</taxon>
        <taxon>Kitasatosporales</taxon>
        <taxon>Streptomycetaceae</taxon>
        <taxon>Streptomyces</taxon>
    </lineage>
</organism>
<dbReference type="CDD" id="cd20745">
    <property type="entry name" value="FIX_RhsA_AHH_HNH-like"/>
    <property type="match status" value="1"/>
</dbReference>
<dbReference type="SUPFAM" id="SSF51294">
    <property type="entry name" value="Hedgehog/intein (Hint) domain"/>
    <property type="match status" value="1"/>
</dbReference>
<dbReference type="Pfam" id="PF07591">
    <property type="entry name" value="PT-HINT"/>
    <property type="match status" value="1"/>
</dbReference>
<dbReference type="Gene3D" id="2.170.16.10">
    <property type="entry name" value="Hedgehog/Intein (Hint) domain"/>
    <property type="match status" value="1"/>
</dbReference>
<protein>
    <recommendedName>
        <fullName evidence="2">Hint domain-containing protein</fullName>
    </recommendedName>
</protein>
<dbReference type="EMBL" id="CP045702">
    <property type="protein sequence ID" value="QNE73916.1"/>
    <property type="molecule type" value="Genomic_DNA"/>
</dbReference>
<feature type="region of interest" description="Disordered" evidence="1">
    <location>
        <begin position="137"/>
        <end position="163"/>
    </location>
</feature>
<evidence type="ECO:0000259" key="2">
    <source>
        <dbReference type="SMART" id="SM00306"/>
    </source>
</evidence>